<dbReference type="Proteomes" id="UP000684084">
    <property type="component" value="Unassembled WGS sequence"/>
</dbReference>
<dbReference type="PANTHER" id="PTHR31669">
    <property type="entry name" value="PROTEIN FAR1-RELATED SEQUENCE 10-RELATED"/>
    <property type="match status" value="1"/>
</dbReference>
<dbReference type="PANTHER" id="PTHR31669:SF306">
    <property type="entry name" value="PROTEIN FAR1-RELATED SEQUENCE"/>
    <property type="match status" value="1"/>
</dbReference>
<comment type="caution">
    <text evidence="4">The sequence shown here is derived from an EMBL/GenBank/DDBJ whole genome shotgun (WGS) entry which is preliminary data.</text>
</comment>
<evidence type="ECO:0000256" key="1">
    <source>
        <dbReference type="PROSITE-ProRule" id="PRU00325"/>
    </source>
</evidence>
<feature type="region of interest" description="Disordered" evidence="2">
    <location>
        <begin position="388"/>
        <end position="584"/>
    </location>
</feature>
<dbReference type="OrthoDB" id="10464423at2759"/>
<keyword evidence="1" id="KW-0862">Zinc</keyword>
<dbReference type="Pfam" id="PF03101">
    <property type="entry name" value="FAR1"/>
    <property type="match status" value="1"/>
</dbReference>
<name>A0A915Z4S0_9GLOM</name>
<dbReference type="VEuPathDB" id="FungiDB:RhiirFUN_013619"/>
<gene>
    <name evidence="4" type="ORF">CHRIB12_LOCUS8373</name>
</gene>
<dbReference type="EMBL" id="CAGKOT010000015">
    <property type="protein sequence ID" value="CAB5360703.1"/>
    <property type="molecule type" value="Genomic_DNA"/>
</dbReference>
<evidence type="ECO:0000259" key="3">
    <source>
        <dbReference type="PROSITE" id="PS50966"/>
    </source>
</evidence>
<feature type="compositionally biased region" description="Acidic residues" evidence="2">
    <location>
        <begin position="462"/>
        <end position="477"/>
    </location>
</feature>
<feature type="compositionally biased region" description="Acidic residues" evidence="2">
    <location>
        <begin position="438"/>
        <end position="455"/>
    </location>
</feature>
<proteinExistence type="predicted"/>
<evidence type="ECO:0000256" key="2">
    <source>
        <dbReference type="SAM" id="MobiDB-lite"/>
    </source>
</evidence>
<dbReference type="InterPro" id="IPR004330">
    <property type="entry name" value="FAR1_DNA_bnd_dom"/>
</dbReference>
<evidence type="ECO:0000313" key="5">
    <source>
        <dbReference type="Proteomes" id="UP000684084"/>
    </source>
</evidence>
<sequence length="853" mass="101501">MDKNMHKRSIFDVYSSEEEEISDVNKLQEDFESESTLSNSSIEDSNKKCAILGLEKGDTFEDWELAEKQVKIYSKVVGFGVVKHRLEKNSHGEVIRRTFECQNSGEYCAKKRADIEETRERDSVKIKCSWKVNLNYNKGIIRITSIHKEHNHPLYGNGNRNITLDRCLNPEMLEEIEFLVNIGCGAGPIIRMLQKWFPDTTIHPKNFVEARVEGDDNHLTEWNKCRNSFSEEEFQKRWHELLTNYPEAQKYLERALGTDVTGWALCFTHRSFNAGVQSTQRVESYNALIKKSVGRSTTLYELDTQIQLQLDKEEKFERLEEQINQNPKVGLPNIIERYFKRVDSIIKKYLTPHVLKMQRHQMNESLLYRVKKIENWELLLEHEAYDFDEKTNSTSSRNENQEYNERSKGKKRERYEEEEREQTKEKEQEQSDEKEWEQFDEERDQSDDEERDQSDDEKRDQSDEEEQDQYDEEERDQSDDKEWDQSDDEKWDQSYEEERDQYDEEERDQSDDKEWDQSDDEKWDQSYEEERDQYDNEWKQSNQKQFDDNEYVRCDDDEWKRSDDKEQEQGRFDNEGVEKSRMKQKDSKVKFAEDDYESKLSNLRSLILYLGYTVIQEVWSVTTIEKNKEHFVVLYGNANHLCTCMWLVTRGLVCRHFFSVMFNSDMAMFHIGLIPARWVNFDILNEIRHMQLFSETVKQNLSHKAKYNEGFGYAKKAIGMSLELGCENEINEILQSWIRKKEREICDKQQGCTIGFKENLPNISNPHQARTKGAPKKRVKNALKNTTIKYNNNKNRQDMMKLNVKAPNKQSRSELQPEIPIRQTKYICSYCKGNGHNTRSCELKKKGVRARTK</sequence>
<dbReference type="VEuPathDB" id="FungiDB:RhiirFUN_001537"/>
<feature type="compositionally biased region" description="Acidic residues" evidence="2">
    <location>
        <begin position="485"/>
        <end position="509"/>
    </location>
</feature>
<feature type="compositionally biased region" description="Basic and acidic residues" evidence="2">
    <location>
        <begin position="399"/>
        <end position="437"/>
    </location>
</feature>
<accession>A0A915Z4S0</accession>
<feature type="compositionally biased region" description="Acidic residues" evidence="2">
    <location>
        <begin position="517"/>
        <end position="532"/>
    </location>
</feature>
<dbReference type="VEuPathDB" id="FungiDB:RhiirFUN_007799"/>
<dbReference type="PROSITE" id="PS50966">
    <property type="entry name" value="ZF_SWIM"/>
    <property type="match status" value="1"/>
</dbReference>
<feature type="compositionally biased region" description="Basic and acidic residues" evidence="2">
    <location>
        <begin position="545"/>
        <end position="584"/>
    </location>
</feature>
<dbReference type="AlphaFoldDB" id="A0A915Z4S0"/>
<evidence type="ECO:0000313" key="4">
    <source>
        <dbReference type="EMBL" id="CAB5360703.1"/>
    </source>
</evidence>
<dbReference type="GO" id="GO:0008270">
    <property type="term" value="F:zinc ion binding"/>
    <property type="evidence" value="ECO:0007669"/>
    <property type="project" value="UniProtKB-KW"/>
</dbReference>
<keyword evidence="1" id="KW-0863">Zinc-finger</keyword>
<keyword evidence="1" id="KW-0479">Metal-binding</keyword>
<feature type="domain" description="SWIM-type" evidence="3">
    <location>
        <begin position="631"/>
        <end position="665"/>
    </location>
</feature>
<organism evidence="4 5">
    <name type="scientific">Rhizophagus irregularis</name>
    <dbReference type="NCBI Taxonomy" id="588596"/>
    <lineage>
        <taxon>Eukaryota</taxon>
        <taxon>Fungi</taxon>
        <taxon>Fungi incertae sedis</taxon>
        <taxon>Mucoromycota</taxon>
        <taxon>Glomeromycotina</taxon>
        <taxon>Glomeromycetes</taxon>
        <taxon>Glomerales</taxon>
        <taxon>Glomeraceae</taxon>
        <taxon>Rhizophagus</taxon>
    </lineage>
</organism>
<protein>
    <recommendedName>
        <fullName evidence="3">SWIM-type domain-containing protein</fullName>
    </recommendedName>
</protein>
<dbReference type="InterPro" id="IPR007527">
    <property type="entry name" value="Znf_SWIM"/>
</dbReference>
<reference evidence="4" key="1">
    <citation type="submission" date="2020-05" db="EMBL/GenBank/DDBJ databases">
        <authorList>
            <person name="Rincon C."/>
            <person name="Sanders R I."/>
            <person name="Robbins C."/>
            <person name="Chaturvedi A."/>
        </authorList>
    </citation>
    <scope>NUCLEOTIDE SEQUENCE</scope>
    <source>
        <strain evidence="4">CHB12</strain>
    </source>
</reference>
<dbReference type="GO" id="GO:0006355">
    <property type="term" value="P:regulation of DNA-templated transcription"/>
    <property type="evidence" value="ECO:0007669"/>
    <property type="project" value="InterPro"/>
</dbReference>
<dbReference type="InterPro" id="IPR031052">
    <property type="entry name" value="FHY3/FAR1"/>
</dbReference>